<keyword evidence="2" id="KW-1185">Reference proteome</keyword>
<feature type="non-terminal residue" evidence="1">
    <location>
        <position position="61"/>
    </location>
</feature>
<name>G4NJD6_PYRO7</name>
<accession>G4NJD6</accession>
<dbReference type="VEuPathDB" id="FungiDB:MGG_17996"/>
<gene>
    <name evidence="1" type="ORF">MGG_17996</name>
</gene>
<dbReference type="InParanoid" id="G4NJD6"/>
<dbReference type="EMBL" id="CM001237">
    <property type="protein sequence ID" value="EHA46352.1"/>
    <property type="molecule type" value="Genomic_DNA"/>
</dbReference>
<dbReference type="RefSeq" id="XP_003721095.1">
    <property type="nucleotide sequence ID" value="XM_003721047.1"/>
</dbReference>
<reference evidence="1 2" key="1">
    <citation type="journal article" date="2005" name="Nature">
        <title>The genome sequence of the rice blast fungus Magnaporthe grisea.</title>
        <authorList>
            <person name="Dean R.A."/>
            <person name="Talbot N.J."/>
            <person name="Ebbole D.J."/>
            <person name="Farman M.L."/>
            <person name="Mitchell T.K."/>
            <person name="Orbach M.J."/>
            <person name="Thon M."/>
            <person name="Kulkarni R."/>
            <person name="Xu J.R."/>
            <person name="Pan H."/>
            <person name="Read N.D."/>
            <person name="Lee Y.H."/>
            <person name="Carbone I."/>
            <person name="Brown D."/>
            <person name="Oh Y.Y."/>
            <person name="Donofrio N."/>
            <person name="Jeong J.S."/>
            <person name="Soanes D.M."/>
            <person name="Djonovic S."/>
            <person name="Kolomiets E."/>
            <person name="Rehmeyer C."/>
            <person name="Li W."/>
            <person name="Harding M."/>
            <person name="Kim S."/>
            <person name="Lebrun M.H."/>
            <person name="Bohnert H."/>
            <person name="Coughlan S."/>
            <person name="Butler J."/>
            <person name="Calvo S."/>
            <person name="Ma L.J."/>
            <person name="Nicol R."/>
            <person name="Purcell S."/>
            <person name="Nusbaum C."/>
            <person name="Galagan J.E."/>
            <person name="Birren B.W."/>
        </authorList>
    </citation>
    <scope>NUCLEOTIDE SEQUENCE [LARGE SCALE GENOMIC DNA]</scope>
    <source>
        <strain evidence="2">70-15 / ATCC MYA-4617 / FGSC 8958</strain>
    </source>
</reference>
<reference key="2">
    <citation type="submission" date="2011-05" db="EMBL/GenBank/DDBJ databases">
        <title>The Genome Sequence of Magnaporthe oryzae 70-15.</title>
        <authorList>
            <consortium name="The Broad Institute Genome Sequencing Platform"/>
            <person name="Ma L.-J."/>
            <person name="Dead R."/>
            <person name="Young S.K."/>
            <person name="Zeng Q."/>
            <person name="Gargeya S."/>
            <person name="Fitzgerald M."/>
            <person name="Haas B."/>
            <person name="Abouelleil A."/>
            <person name="Alvarado L."/>
            <person name="Arachchi H.M."/>
            <person name="Berlin A."/>
            <person name="Brown A."/>
            <person name="Chapman S.B."/>
            <person name="Chen Z."/>
            <person name="Dunbar C."/>
            <person name="Freedman E."/>
            <person name="Gearin G."/>
            <person name="Gellesch M."/>
            <person name="Goldberg J."/>
            <person name="Griggs A."/>
            <person name="Gujja S."/>
            <person name="Heiman D."/>
            <person name="Howarth C."/>
            <person name="Larson L."/>
            <person name="Lui A."/>
            <person name="MacDonald P.J.P."/>
            <person name="Mehta T."/>
            <person name="Montmayeur A."/>
            <person name="Murphy C."/>
            <person name="Neiman D."/>
            <person name="Pearson M."/>
            <person name="Priest M."/>
            <person name="Roberts A."/>
            <person name="Saif S."/>
            <person name="Shea T."/>
            <person name="Shenoy N."/>
            <person name="Sisk P."/>
            <person name="Stolte C."/>
            <person name="Sykes S."/>
            <person name="Yandava C."/>
            <person name="Wortman J."/>
            <person name="Nusbaum C."/>
            <person name="Birren B."/>
        </authorList>
    </citation>
    <scope>NUCLEOTIDE SEQUENCE</scope>
    <source>
        <strain>70-15</strain>
    </source>
</reference>
<dbReference type="Proteomes" id="UP000009058">
    <property type="component" value="Chromosome 7"/>
</dbReference>
<protein>
    <submittedName>
        <fullName evidence="1">Uncharacterized protein</fullName>
    </submittedName>
</protein>
<proteinExistence type="predicted"/>
<evidence type="ECO:0000313" key="2">
    <source>
        <dbReference type="Proteomes" id="UP000009058"/>
    </source>
</evidence>
<organism evidence="1 2">
    <name type="scientific">Pyricularia oryzae (strain 70-15 / ATCC MYA-4617 / FGSC 8958)</name>
    <name type="common">Rice blast fungus</name>
    <name type="synonym">Magnaporthe oryzae</name>
    <dbReference type="NCBI Taxonomy" id="242507"/>
    <lineage>
        <taxon>Eukaryota</taxon>
        <taxon>Fungi</taxon>
        <taxon>Dikarya</taxon>
        <taxon>Ascomycota</taxon>
        <taxon>Pezizomycotina</taxon>
        <taxon>Sordariomycetes</taxon>
        <taxon>Sordariomycetidae</taxon>
        <taxon>Magnaporthales</taxon>
        <taxon>Pyriculariaceae</taxon>
        <taxon>Pyricularia</taxon>
    </lineage>
</organism>
<sequence>AEKKAEKQCDKASIIDGQGNVAASTTIAYVASSPGQAFAQSQSAVRRLSLALPLPSFSATP</sequence>
<dbReference type="AlphaFoldDB" id="G4NJD6"/>
<dbReference type="KEGG" id="mgr:MGG_17996"/>
<dbReference type="GeneID" id="12984891"/>
<evidence type="ECO:0000313" key="1">
    <source>
        <dbReference type="EMBL" id="EHA46352.1"/>
    </source>
</evidence>